<organism evidence="3 4">
    <name type="scientific">Pseudomonas farsensis</name>
    <dbReference type="NCBI Taxonomy" id="2745492"/>
    <lineage>
        <taxon>Bacteria</taxon>
        <taxon>Pseudomonadati</taxon>
        <taxon>Pseudomonadota</taxon>
        <taxon>Gammaproteobacteria</taxon>
        <taxon>Pseudomonadales</taxon>
        <taxon>Pseudomonadaceae</taxon>
        <taxon>Pseudomonas</taxon>
    </lineage>
</organism>
<feature type="chain" id="PRO_5046276658" description="Lipoprotein" evidence="2">
    <location>
        <begin position="25"/>
        <end position="107"/>
    </location>
</feature>
<accession>A0ABU8QQM3</accession>
<evidence type="ECO:0008006" key="5">
    <source>
        <dbReference type="Google" id="ProtNLM"/>
    </source>
</evidence>
<comment type="caution">
    <text evidence="3">The sequence shown here is derived from an EMBL/GenBank/DDBJ whole genome shotgun (WGS) entry which is preliminary data.</text>
</comment>
<dbReference type="RefSeq" id="WP_339598717.1">
    <property type="nucleotide sequence ID" value="NZ_JBBHLC010000011.1"/>
</dbReference>
<name>A0ABU8QQM3_9PSED</name>
<evidence type="ECO:0000313" key="4">
    <source>
        <dbReference type="Proteomes" id="UP001380290"/>
    </source>
</evidence>
<gene>
    <name evidence="3" type="ORF">V7S98_06920</name>
</gene>
<protein>
    <recommendedName>
        <fullName evidence="5">Lipoprotein</fullName>
    </recommendedName>
</protein>
<feature type="compositionally biased region" description="Low complexity" evidence="1">
    <location>
        <begin position="67"/>
        <end position="89"/>
    </location>
</feature>
<proteinExistence type="predicted"/>
<keyword evidence="2" id="KW-0732">Signal</keyword>
<evidence type="ECO:0000256" key="2">
    <source>
        <dbReference type="SAM" id="SignalP"/>
    </source>
</evidence>
<sequence length="107" mass="10202">MVRTRPLALFLAVAMGLGSAGCFAASDMNTTGSQPQADHSKGDHPKGKTAGEGSSVNAPGGKDNDSSDTGTNSDAADGAAGGSNSTGEATGSGAGATGGNAEDQDSR</sequence>
<evidence type="ECO:0000313" key="3">
    <source>
        <dbReference type="EMBL" id="MEJ5862958.1"/>
    </source>
</evidence>
<dbReference type="EMBL" id="JBBHLC010000011">
    <property type="protein sequence ID" value="MEJ5862958.1"/>
    <property type="molecule type" value="Genomic_DNA"/>
</dbReference>
<reference evidence="3 4" key="1">
    <citation type="submission" date="2024-02" db="EMBL/GenBank/DDBJ databases">
        <title>Identification of pathogenicity and growth-promoting function of Pseudomonas putida variant.</title>
        <authorList>
            <person name="Sun J."/>
        </authorList>
    </citation>
    <scope>NUCLEOTIDE SEQUENCE [LARGE SCALE GENOMIC DNA]</scope>
    <source>
        <strain evidence="3 4">A03</strain>
    </source>
</reference>
<evidence type="ECO:0000256" key="1">
    <source>
        <dbReference type="SAM" id="MobiDB-lite"/>
    </source>
</evidence>
<keyword evidence="4" id="KW-1185">Reference proteome</keyword>
<feature type="region of interest" description="Disordered" evidence="1">
    <location>
        <begin position="22"/>
        <end position="107"/>
    </location>
</feature>
<feature type="signal peptide" evidence="2">
    <location>
        <begin position="1"/>
        <end position="24"/>
    </location>
</feature>
<feature type="compositionally biased region" description="Polar residues" evidence="1">
    <location>
        <begin position="27"/>
        <end position="37"/>
    </location>
</feature>
<dbReference type="PROSITE" id="PS51257">
    <property type="entry name" value="PROKAR_LIPOPROTEIN"/>
    <property type="match status" value="1"/>
</dbReference>
<dbReference type="Proteomes" id="UP001380290">
    <property type="component" value="Unassembled WGS sequence"/>
</dbReference>